<protein>
    <submittedName>
        <fullName evidence="2">Uncharacterized protein</fullName>
    </submittedName>
</protein>
<accession>A0A6A6VI24</accession>
<evidence type="ECO:0000256" key="1">
    <source>
        <dbReference type="SAM" id="MobiDB-lite"/>
    </source>
</evidence>
<name>A0A6A6VI24_9PLEO</name>
<evidence type="ECO:0000313" key="2">
    <source>
        <dbReference type="EMBL" id="KAF2748861.1"/>
    </source>
</evidence>
<feature type="region of interest" description="Disordered" evidence="1">
    <location>
        <begin position="182"/>
        <end position="212"/>
    </location>
</feature>
<gene>
    <name evidence="2" type="ORF">M011DRAFT_339615</name>
</gene>
<reference evidence="2" key="1">
    <citation type="journal article" date="2020" name="Stud. Mycol.">
        <title>101 Dothideomycetes genomes: a test case for predicting lifestyles and emergence of pathogens.</title>
        <authorList>
            <person name="Haridas S."/>
            <person name="Albert R."/>
            <person name="Binder M."/>
            <person name="Bloem J."/>
            <person name="Labutti K."/>
            <person name="Salamov A."/>
            <person name="Andreopoulos B."/>
            <person name="Baker S."/>
            <person name="Barry K."/>
            <person name="Bills G."/>
            <person name="Bluhm B."/>
            <person name="Cannon C."/>
            <person name="Castanera R."/>
            <person name="Culley D."/>
            <person name="Daum C."/>
            <person name="Ezra D."/>
            <person name="Gonzalez J."/>
            <person name="Henrissat B."/>
            <person name="Kuo A."/>
            <person name="Liang C."/>
            <person name="Lipzen A."/>
            <person name="Lutzoni F."/>
            <person name="Magnuson J."/>
            <person name="Mondo S."/>
            <person name="Nolan M."/>
            <person name="Ohm R."/>
            <person name="Pangilinan J."/>
            <person name="Park H.-J."/>
            <person name="Ramirez L."/>
            <person name="Alfaro M."/>
            <person name="Sun H."/>
            <person name="Tritt A."/>
            <person name="Yoshinaga Y."/>
            <person name="Zwiers L.-H."/>
            <person name="Turgeon B."/>
            <person name="Goodwin S."/>
            <person name="Spatafora J."/>
            <person name="Crous P."/>
            <person name="Grigoriev I."/>
        </authorList>
    </citation>
    <scope>NUCLEOTIDE SEQUENCE</scope>
    <source>
        <strain evidence="2">CBS 119925</strain>
    </source>
</reference>
<dbReference type="EMBL" id="MU006568">
    <property type="protein sequence ID" value="KAF2748861.1"/>
    <property type="molecule type" value="Genomic_DNA"/>
</dbReference>
<evidence type="ECO:0000313" key="3">
    <source>
        <dbReference type="Proteomes" id="UP000799440"/>
    </source>
</evidence>
<dbReference type="Proteomes" id="UP000799440">
    <property type="component" value="Unassembled WGS sequence"/>
</dbReference>
<dbReference type="AlphaFoldDB" id="A0A6A6VI24"/>
<organism evidence="2 3">
    <name type="scientific">Sporormia fimetaria CBS 119925</name>
    <dbReference type="NCBI Taxonomy" id="1340428"/>
    <lineage>
        <taxon>Eukaryota</taxon>
        <taxon>Fungi</taxon>
        <taxon>Dikarya</taxon>
        <taxon>Ascomycota</taxon>
        <taxon>Pezizomycotina</taxon>
        <taxon>Dothideomycetes</taxon>
        <taxon>Pleosporomycetidae</taxon>
        <taxon>Pleosporales</taxon>
        <taxon>Sporormiaceae</taxon>
        <taxon>Sporormia</taxon>
    </lineage>
</organism>
<sequence length="224" mass="24856">MVSQPKVRREIRQALSCPEVSSTKARRQRSQRVQLEAAIGSTCSTLLLIYSRACAATSRLPVLHVSANTQLCHSCNLEVWRRLNTSVSPPVGNLPGMIARYRGASEGARVGDEAAEKHATRELQHPAHGDTGFHRVLPSQRIRVGGGRQSLSSTSHAIYLRRTRSPTYATPSKLRMQVHPERKVGQFRGVQQRQRKRSATSGSRHLREPQGATACRNMFHLPAV</sequence>
<keyword evidence="3" id="KW-1185">Reference proteome</keyword>
<proteinExistence type="predicted"/>